<evidence type="ECO:0000313" key="4">
    <source>
        <dbReference type="Proteomes" id="UP000198688"/>
    </source>
</evidence>
<accession>A0A1H2CD88</accession>
<keyword evidence="2" id="KW-1133">Transmembrane helix</keyword>
<keyword evidence="4" id="KW-1185">Reference proteome</keyword>
<feature type="region of interest" description="Disordered" evidence="1">
    <location>
        <begin position="1"/>
        <end position="39"/>
    </location>
</feature>
<feature type="compositionally biased region" description="Pro residues" evidence="1">
    <location>
        <begin position="27"/>
        <end position="39"/>
    </location>
</feature>
<name>A0A1H2CD88_9ACTN</name>
<protein>
    <submittedName>
        <fullName evidence="3">Uncharacterized protein</fullName>
    </submittedName>
</protein>
<evidence type="ECO:0000256" key="1">
    <source>
        <dbReference type="SAM" id="MobiDB-lite"/>
    </source>
</evidence>
<proteinExistence type="predicted"/>
<evidence type="ECO:0000313" key="3">
    <source>
        <dbReference type="EMBL" id="SDT68421.1"/>
    </source>
</evidence>
<gene>
    <name evidence="3" type="ORF">SAMN04489716_5620</name>
</gene>
<keyword evidence="2" id="KW-0472">Membrane</keyword>
<dbReference type="EMBL" id="LT629758">
    <property type="protein sequence ID" value="SDT68421.1"/>
    <property type="molecule type" value="Genomic_DNA"/>
</dbReference>
<keyword evidence="2" id="KW-0812">Transmembrane</keyword>
<dbReference type="STRING" id="113562.SAMN04489716_5620"/>
<dbReference type="AlphaFoldDB" id="A0A1H2CD88"/>
<organism evidence="3 4">
    <name type="scientific">Actinoplanes derwentensis</name>
    <dbReference type="NCBI Taxonomy" id="113562"/>
    <lineage>
        <taxon>Bacteria</taxon>
        <taxon>Bacillati</taxon>
        <taxon>Actinomycetota</taxon>
        <taxon>Actinomycetes</taxon>
        <taxon>Micromonosporales</taxon>
        <taxon>Micromonosporaceae</taxon>
        <taxon>Actinoplanes</taxon>
    </lineage>
</organism>
<evidence type="ECO:0000256" key="2">
    <source>
        <dbReference type="SAM" id="Phobius"/>
    </source>
</evidence>
<feature type="transmembrane region" description="Helical" evidence="2">
    <location>
        <begin position="94"/>
        <end position="113"/>
    </location>
</feature>
<dbReference type="Proteomes" id="UP000198688">
    <property type="component" value="Chromosome I"/>
</dbReference>
<reference evidence="3 4" key="1">
    <citation type="submission" date="2016-10" db="EMBL/GenBank/DDBJ databases">
        <authorList>
            <person name="de Groot N.N."/>
        </authorList>
    </citation>
    <scope>NUCLEOTIDE SEQUENCE [LARGE SCALE GENOMIC DNA]</scope>
    <source>
        <strain evidence="3 4">DSM 43941</strain>
    </source>
</reference>
<sequence length="161" mass="17366">MTPSVASRRRTTPVNVSGMTFPQGDPWGPPTPPPEPATPGFPSAIGPVIVEIAEIQVTSTLVRTPVGDLPLAGSRWQVADHWISQRRTPTWAKIVAFVGICPTAFLSLLLLLIKETVPQGTMHVTVTSGPHQYVARITLHSENDVSSINQQVNYVRSLAAL</sequence>